<keyword evidence="3" id="KW-0143">Chaperone</keyword>
<evidence type="ECO:0000256" key="3">
    <source>
        <dbReference type="ARBA" id="ARBA00023186"/>
    </source>
</evidence>
<dbReference type="GO" id="GO:0016787">
    <property type="term" value="F:hydrolase activity"/>
    <property type="evidence" value="ECO:0007669"/>
    <property type="project" value="UniProtKB-KW"/>
</dbReference>
<dbReference type="GO" id="GO:0000166">
    <property type="term" value="F:nucleotide binding"/>
    <property type="evidence" value="ECO:0007669"/>
    <property type="project" value="UniProtKB-KW"/>
</dbReference>
<dbReference type="SUPFAM" id="SSF90002">
    <property type="entry name" value="Hypothetical protein YjiA, C-terminal domain"/>
    <property type="match status" value="1"/>
</dbReference>
<evidence type="ECO:0000256" key="5">
    <source>
        <dbReference type="ARBA" id="ARBA00049117"/>
    </source>
</evidence>
<evidence type="ECO:0000256" key="2">
    <source>
        <dbReference type="ARBA" id="ARBA00022801"/>
    </source>
</evidence>
<evidence type="ECO:0000313" key="8">
    <source>
        <dbReference type="Proteomes" id="UP000180166"/>
    </source>
</evidence>
<dbReference type="SUPFAM" id="SSF52540">
    <property type="entry name" value="P-loop containing nucleoside triphosphate hydrolases"/>
    <property type="match status" value="1"/>
</dbReference>
<dbReference type="PANTHER" id="PTHR13748:SF62">
    <property type="entry name" value="COBW DOMAIN-CONTAINING PROTEIN"/>
    <property type="match status" value="1"/>
</dbReference>
<evidence type="ECO:0000259" key="6">
    <source>
        <dbReference type="SMART" id="SM00833"/>
    </source>
</evidence>
<dbReference type="AlphaFoldDB" id="A0ABC8B2Q8"/>
<sequence>MSRRIPVLIVAGFLGAGKTTLLNRLLRSRNTRIGVVVNDFGAVNIDAMLVAGQVDAMVSLGNGCVCCAVDVSELDELFDRLAHPRQKIDVIMVEASGLAEPRNLIRMVVNSDNPRIRYGGLVEVVDAEHFPDSRELHPELATHLRMADLVVLNKADRVETDALERLRTEITELVGQVPVYATSHGRIDPGLLFDVPARAPHEPRVGEQLSFDELLHDEHHEHGDDHECSHDGDCRDHRHLHDAYDSVAFTSDTDLNPRELIALLEDPPAGLFRAKGVLAFAVPDDPRKFVLHMVGRHIIIEPTAWTRHEPRVSNLVLIGSGLDEPAVLDRLRATAHLAVDPLDDHALLPVWRYVVEDGGISDDRGVLADRGVSADRDTAATDDALVGEG</sequence>
<reference evidence="7 8" key="1">
    <citation type="submission" date="2016-10" db="EMBL/GenBank/DDBJ databases">
        <title>Genome sequence of Nocardia seriolae strain EM150506, isolated from Anguila japonica.</title>
        <authorList>
            <person name="Han H.-J."/>
        </authorList>
    </citation>
    <scope>NUCLEOTIDE SEQUENCE [LARGE SCALE GENOMIC DNA]</scope>
    <source>
        <strain evidence="7 8">EM150506</strain>
    </source>
</reference>
<proteinExistence type="inferred from homology"/>
<dbReference type="PANTHER" id="PTHR13748">
    <property type="entry name" value="COBW-RELATED"/>
    <property type="match status" value="1"/>
</dbReference>
<dbReference type="Proteomes" id="UP000180166">
    <property type="component" value="Chromosome"/>
</dbReference>
<keyword evidence="1" id="KW-0547">Nucleotide-binding</keyword>
<dbReference type="Gene3D" id="3.40.50.300">
    <property type="entry name" value="P-loop containing nucleotide triphosphate hydrolases"/>
    <property type="match status" value="1"/>
</dbReference>
<dbReference type="CDD" id="cd03112">
    <property type="entry name" value="CobW-like"/>
    <property type="match status" value="1"/>
</dbReference>
<keyword evidence="2" id="KW-0378">Hydrolase</keyword>
<dbReference type="Gene3D" id="3.30.1220.10">
    <property type="entry name" value="CobW-like, C-terminal domain"/>
    <property type="match status" value="1"/>
</dbReference>
<protein>
    <recommendedName>
        <fullName evidence="6">CobW C-terminal domain-containing protein</fullName>
    </recommendedName>
</protein>
<dbReference type="InterPro" id="IPR003495">
    <property type="entry name" value="CobW/HypB/UreG_nucleotide-bd"/>
</dbReference>
<dbReference type="InterPro" id="IPR027417">
    <property type="entry name" value="P-loop_NTPase"/>
</dbReference>
<name>A0ABC8B2Q8_9NOCA</name>
<feature type="domain" description="CobW C-terminal" evidence="6">
    <location>
        <begin position="244"/>
        <end position="335"/>
    </location>
</feature>
<gene>
    <name evidence="7" type="ORF">NS506_06728</name>
</gene>
<dbReference type="InterPro" id="IPR051316">
    <property type="entry name" value="Zinc-reg_GTPase_activator"/>
</dbReference>
<evidence type="ECO:0000256" key="1">
    <source>
        <dbReference type="ARBA" id="ARBA00022741"/>
    </source>
</evidence>
<dbReference type="InterPro" id="IPR011629">
    <property type="entry name" value="CobW-like_C"/>
</dbReference>
<dbReference type="Pfam" id="PF02492">
    <property type="entry name" value="cobW"/>
    <property type="match status" value="1"/>
</dbReference>
<accession>A0ABC8B2Q8</accession>
<comment type="similarity">
    <text evidence="4">Belongs to the SIMIBI class G3E GTPase family. ZNG1 subfamily.</text>
</comment>
<dbReference type="SMART" id="SM00833">
    <property type="entry name" value="CobW_C"/>
    <property type="match status" value="1"/>
</dbReference>
<evidence type="ECO:0000313" key="7">
    <source>
        <dbReference type="EMBL" id="APB00759.1"/>
    </source>
</evidence>
<dbReference type="KEGG" id="nsr:NS506_06728"/>
<organism evidence="7 8">
    <name type="scientific">Nocardia seriolae</name>
    <dbReference type="NCBI Taxonomy" id="37332"/>
    <lineage>
        <taxon>Bacteria</taxon>
        <taxon>Bacillati</taxon>
        <taxon>Actinomycetota</taxon>
        <taxon>Actinomycetes</taxon>
        <taxon>Mycobacteriales</taxon>
        <taxon>Nocardiaceae</taxon>
        <taxon>Nocardia</taxon>
    </lineage>
</organism>
<dbReference type="RefSeq" id="WP_083415023.1">
    <property type="nucleotide sequence ID" value="NZ_CP017839.1"/>
</dbReference>
<comment type="catalytic activity">
    <reaction evidence="5">
        <text>GTP + H2O = GDP + phosphate + H(+)</text>
        <dbReference type="Rhea" id="RHEA:19669"/>
        <dbReference type="ChEBI" id="CHEBI:15377"/>
        <dbReference type="ChEBI" id="CHEBI:15378"/>
        <dbReference type="ChEBI" id="CHEBI:37565"/>
        <dbReference type="ChEBI" id="CHEBI:43474"/>
        <dbReference type="ChEBI" id="CHEBI:58189"/>
    </reaction>
    <physiologicalReaction direction="left-to-right" evidence="5">
        <dbReference type="Rhea" id="RHEA:19670"/>
    </physiologicalReaction>
</comment>
<dbReference type="Pfam" id="PF07683">
    <property type="entry name" value="CobW_C"/>
    <property type="match status" value="1"/>
</dbReference>
<evidence type="ECO:0000256" key="4">
    <source>
        <dbReference type="ARBA" id="ARBA00034320"/>
    </source>
</evidence>
<dbReference type="InterPro" id="IPR036627">
    <property type="entry name" value="CobW-likC_sf"/>
</dbReference>
<dbReference type="EMBL" id="CP017839">
    <property type="protein sequence ID" value="APB00759.1"/>
    <property type="molecule type" value="Genomic_DNA"/>
</dbReference>